<name>A0A9P0KIS2_ACAOB</name>
<dbReference type="InterPro" id="IPR045851">
    <property type="entry name" value="AMP-bd_C_sf"/>
</dbReference>
<organism evidence="4 5">
    <name type="scientific">Acanthoscelides obtectus</name>
    <name type="common">Bean weevil</name>
    <name type="synonym">Bruchus obtectus</name>
    <dbReference type="NCBI Taxonomy" id="200917"/>
    <lineage>
        <taxon>Eukaryota</taxon>
        <taxon>Metazoa</taxon>
        <taxon>Ecdysozoa</taxon>
        <taxon>Arthropoda</taxon>
        <taxon>Hexapoda</taxon>
        <taxon>Insecta</taxon>
        <taxon>Pterygota</taxon>
        <taxon>Neoptera</taxon>
        <taxon>Endopterygota</taxon>
        <taxon>Coleoptera</taxon>
        <taxon>Polyphaga</taxon>
        <taxon>Cucujiformia</taxon>
        <taxon>Chrysomeloidea</taxon>
        <taxon>Chrysomelidae</taxon>
        <taxon>Bruchinae</taxon>
        <taxon>Bruchini</taxon>
        <taxon>Acanthoscelides</taxon>
    </lineage>
</organism>
<dbReference type="Pfam" id="PF00550">
    <property type="entry name" value="PP-binding"/>
    <property type="match status" value="1"/>
</dbReference>
<evidence type="ECO:0000259" key="3">
    <source>
        <dbReference type="Pfam" id="PF00550"/>
    </source>
</evidence>
<evidence type="ECO:0000256" key="2">
    <source>
        <dbReference type="ARBA" id="ARBA00022553"/>
    </source>
</evidence>
<dbReference type="OrthoDB" id="416786at2759"/>
<dbReference type="Gene3D" id="3.30.300.30">
    <property type="match status" value="1"/>
</dbReference>
<dbReference type="EMBL" id="CAKOFQ010006846">
    <property type="protein sequence ID" value="CAH1976279.1"/>
    <property type="molecule type" value="Genomic_DNA"/>
</dbReference>
<dbReference type="SUPFAM" id="SSF47336">
    <property type="entry name" value="ACP-like"/>
    <property type="match status" value="1"/>
</dbReference>
<evidence type="ECO:0000313" key="5">
    <source>
        <dbReference type="Proteomes" id="UP001152888"/>
    </source>
</evidence>
<dbReference type="InterPro" id="IPR036736">
    <property type="entry name" value="ACP-like_sf"/>
</dbReference>
<protein>
    <recommendedName>
        <fullName evidence="3">Carrier domain-containing protein</fullName>
    </recommendedName>
</protein>
<keyword evidence="2" id="KW-0597">Phosphoprotein</keyword>
<dbReference type="FunFam" id="3.30.300.30:FF:000030">
    <property type="entry name" value="Mutant e4 ebony"/>
    <property type="match status" value="1"/>
</dbReference>
<accession>A0A9P0KIS2</accession>
<dbReference type="FunFam" id="3.40.630.30:FF:000088">
    <property type="entry name" value="Ebony protein"/>
    <property type="match status" value="1"/>
</dbReference>
<dbReference type="AlphaFoldDB" id="A0A9P0KIS2"/>
<dbReference type="Proteomes" id="UP001152888">
    <property type="component" value="Unassembled WGS sequence"/>
</dbReference>
<dbReference type="PANTHER" id="PTHR44845">
    <property type="entry name" value="CARRIER DOMAIN-CONTAINING PROTEIN"/>
    <property type="match status" value="1"/>
</dbReference>
<comment type="caution">
    <text evidence="4">The sequence shown here is derived from an EMBL/GenBank/DDBJ whole genome shotgun (WGS) entry which is preliminary data.</text>
</comment>
<dbReference type="Gene3D" id="3.40.50.12780">
    <property type="entry name" value="N-terminal domain of ligase-like"/>
    <property type="match status" value="1"/>
</dbReference>
<proteinExistence type="predicted"/>
<dbReference type="Gene3D" id="1.10.1200.10">
    <property type="entry name" value="ACP-like"/>
    <property type="match status" value="1"/>
</dbReference>
<evidence type="ECO:0000313" key="4">
    <source>
        <dbReference type="EMBL" id="CAH1976279.1"/>
    </source>
</evidence>
<dbReference type="SUPFAM" id="SSF56801">
    <property type="entry name" value="Acetyl-CoA synthetase-like"/>
    <property type="match status" value="1"/>
</dbReference>
<dbReference type="PANTHER" id="PTHR44845:SF6">
    <property type="entry name" value="BETA-ALANINE-ACTIVATING ENZYME"/>
    <property type="match status" value="1"/>
</dbReference>
<feature type="domain" description="Carrier" evidence="3">
    <location>
        <begin position="232"/>
        <end position="292"/>
    </location>
</feature>
<dbReference type="InterPro" id="IPR042099">
    <property type="entry name" value="ANL_N_sf"/>
</dbReference>
<dbReference type="Gene3D" id="3.40.630.30">
    <property type="match status" value="1"/>
</dbReference>
<sequence length="519" mass="57846">MGDVTYYVVPGLNELKHMDKVAIGVPIDNTAIYLLDQQFRPVKSGDVGELHVSGLNLAAGYVAGRDPDKFVENPLAVDPAHAKLYRTGDFARIEKGILIYEGRTDSQVKVRGHRVDLSEVEKAVAAIEGIEKAVVLCYNPGEMNQSLLAFVTTNTLMSEHQIEAILKEKLTSYMVPQVILLESIPLLVNGKTDRQALLKLYENTNNNGHSIHEVEMNYDGVCPSQKEAAKVLFETVASVLSRSARGVISVNSNFYEIGGNSLNSIYTISKLNEQGYHISIGDFISAMDLGEILLRMTSDTKVYTQPPAYFSEPLKPGYKDIATDMITLSFYHKADLEQWILSELSEADYRELIDAIWEPLLEKNLSFVVKSETGKIVGVALNFDARDEPEVEIKSKLTVIFEFLEAIEGPIRDNQLPPGKGVVLHAFMMATHSSLSPKENVAVMQFMEDEVLKLARERNFTGILTTNTSPLTQQLGTNVYQYQNMCDYQVNQYVASDNTKPFGLAPDDQRAIVHWKPVK</sequence>
<keyword evidence="1" id="KW-0596">Phosphopantetheine</keyword>
<keyword evidence="5" id="KW-1185">Reference proteome</keyword>
<reference evidence="4" key="1">
    <citation type="submission" date="2022-03" db="EMBL/GenBank/DDBJ databases">
        <authorList>
            <person name="Sayadi A."/>
        </authorList>
    </citation>
    <scope>NUCLEOTIDE SEQUENCE</scope>
</reference>
<dbReference type="InterPro" id="IPR009081">
    <property type="entry name" value="PP-bd_ACP"/>
</dbReference>
<evidence type="ECO:0000256" key="1">
    <source>
        <dbReference type="ARBA" id="ARBA00022450"/>
    </source>
</evidence>
<gene>
    <name evidence="4" type="ORF">ACAOBT_LOCUS12069</name>
</gene>